<keyword evidence="1" id="KW-1133">Transmembrane helix</keyword>
<dbReference type="EMBL" id="MHWB01000011">
    <property type="protein sequence ID" value="OHB01568.1"/>
    <property type="molecule type" value="Genomic_DNA"/>
</dbReference>
<feature type="transmembrane region" description="Helical" evidence="1">
    <location>
        <begin position="170"/>
        <end position="189"/>
    </location>
</feature>
<feature type="transmembrane region" description="Helical" evidence="1">
    <location>
        <begin position="32"/>
        <end position="51"/>
    </location>
</feature>
<evidence type="ECO:0000313" key="3">
    <source>
        <dbReference type="Proteomes" id="UP000177707"/>
    </source>
</evidence>
<sequence>MKKDTFIDIVVFVFLIFITVPLPFFIESTWFNNPVVWSFIVAGPVSIYFGLRRKKNWKKIIVGSLVFGSLFGVILEYFAHISLAWQVPTTIFPFRILGANTIDAVIGYIPMTIFVLVFYEHFFDNDAHHKISPHIWRAIIPAIVVVIMVIIFHFIDLPLSGWLGLKYGNAYIKMGILAITPMIVQLIRFPKLFSKYAMLSVSLFWVFLLLEIVGVSLNYWIFPGKDYIGTVTAFGKTFPLEEIIFWMFLYPPTIAAYYEKCIDDEK</sequence>
<feature type="transmembrane region" description="Helical" evidence="1">
    <location>
        <begin position="196"/>
        <end position="221"/>
    </location>
</feature>
<comment type="caution">
    <text evidence="2">The sequence shown here is derived from an EMBL/GenBank/DDBJ whole genome shotgun (WGS) entry which is preliminary data.</text>
</comment>
<name>A0A1G2TW61_9BACT</name>
<evidence type="ECO:0008006" key="4">
    <source>
        <dbReference type="Google" id="ProtNLM"/>
    </source>
</evidence>
<accession>A0A1G2TW61</accession>
<evidence type="ECO:0000313" key="2">
    <source>
        <dbReference type="EMBL" id="OHB01568.1"/>
    </source>
</evidence>
<reference evidence="2 3" key="1">
    <citation type="journal article" date="2016" name="Nat. Commun.">
        <title>Thousands of microbial genomes shed light on interconnected biogeochemical processes in an aquifer system.</title>
        <authorList>
            <person name="Anantharaman K."/>
            <person name="Brown C.T."/>
            <person name="Hug L.A."/>
            <person name="Sharon I."/>
            <person name="Castelle C.J."/>
            <person name="Probst A.J."/>
            <person name="Thomas B.C."/>
            <person name="Singh A."/>
            <person name="Wilkins M.J."/>
            <person name="Karaoz U."/>
            <person name="Brodie E.L."/>
            <person name="Williams K.H."/>
            <person name="Hubbard S.S."/>
            <person name="Banfield J.F."/>
        </authorList>
    </citation>
    <scope>NUCLEOTIDE SEQUENCE [LARGE SCALE GENOMIC DNA]</scope>
</reference>
<dbReference type="STRING" id="1802758.A3A96_02755"/>
<keyword evidence="1" id="KW-0472">Membrane</keyword>
<protein>
    <recommendedName>
        <fullName evidence="4">Lycopene cyclase domain-containing protein</fullName>
    </recommendedName>
</protein>
<organism evidence="2 3">
    <name type="scientific">Candidatus Zambryskibacteria bacterium RIFCSPLOWO2_01_FULL_39_39</name>
    <dbReference type="NCBI Taxonomy" id="1802758"/>
    <lineage>
        <taxon>Bacteria</taxon>
        <taxon>Candidatus Zambryskiibacteriota</taxon>
    </lineage>
</organism>
<proteinExistence type="predicted"/>
<dbReference type="Proteomes" id="UP000177707">
    <property type="component" value="Unassembled WGS sequence"/>
</dbReference>
<feature type="transmembrane region" description="Helical" evidence="1">
    <location>
        <begin position="60"/>
        <end position="85"/>
    </location>
</feature>
<evidence type="ECO:0000256" key="1">
    <source>
        <dbReference type="SAM" id="Phobius"/>
    </source>
</evidence>
<feature type="transmembrane region" description="Helical" evidence="1">
    <location>
        <begin position="135"/>
        <end position="155"/>
    </location>
</feature>
<dbReference type="AlphaFoldDB" id="A0A1G2TW61"/>
<feature type="transmembrane region" description="Helical" evidence="1">
    <location>
        <begin position="105"/>
        <end position="123"/>
    </location>
</feature>
<gene>
    <name evidence="2" type="ORF">A3A96_02755</name>
</gene>
<feature type="transmembrane region" description="Helical" evidence="1">
    <location>
        <begin position="7"/>
        <end position="26"/>
    </location>
</feature>
<keyword evidence="1" id="KW-0812">Transmembrane</keyword>